<dbReference type="PROSITE" id="PS01320">
    <property type="entry name" value="UPF0067"/>
    <property type="match status" value="1"/>
</dbReference>
<dbReference type="AlphaFoldDB" id="A0A8J2YVI9"/>
<dbReference type="InterPro" id="IPR000614">
    <property type="entry name" value="FRMsr_CS"/>
</dbReference>
<dbReference type="FunFam" id="3.30.450.40:FF:000008">
    <property type="entry name" value="GAF domain-containing proteins"/>
    <property type="match status" value="1"/>
</dbReference>
<dbReference type="Proteomes" id="UP000646365">
    <property type="component" value="Unassembled WGS sequence"/>
</dbReference>
<keyword evidence="3" id="KW-0808">Transferase</keyword>
<evidence type="ECO:0000313" key="3">
    <source>
        <dbReference type="EMBL" id="GGF27285.1"/>
    </source>
</evidence>
<keyword evidence="4" id="KW-1185">Reference proteome</keyword>
<dbReference type="Gene3D" id="3.30.450.40">
    <property type="match status" value="1"/>
</dbReference>
<organism evidence="3 4">
    <name type="scientific">Aliidongia dinghuensis</name>
    <dbReference type="NCBI Taxonomy" id="1867774"/>
    <lineage>
        <taxon>Bacteria</taxon>
        <taxon>Pseudomonadati</taxon>
        <taxon>Pseudomonadota</taxon>
        <taxon>Alphaproteobacteria</taxon>
        <taxon>Rhodospirillales</taxon>
        <taxon>Dongiaceae</taxon>
        <taxon>Aliidongia</taxon>
    </lineage>
</organism>
<dbReference type="InterPro" id="IPR051330">
    <property type="entry name" value="Phosphatase_reg/MetRdx"/>
</dbReference>
<dbReference type="Pfam" id="PF13185">
    <property type="entry name" value="GAF_2"/>
    <property type="match status" value="1"/>
</dbReference>
<comment type="caution">
    <text evidence="3">The sequence shown here is derived from an EMBL/GenBank/DDBJ whole genome shotgun (WGS) entry which is preliminary data.</text>
</comment>
<evidence type="ECO:0000259" key="2">
    <source>
        <dbReference type="Pfam" id="PF13185"/>
    </source>
</evidence>
<sequence>MYVAKNSTAASKAERYVELAEALDALLAGEPDPIANLANMSALVMDGLDELNWAGFYLMRDGELVLGPFQGKPACVRIAVGKGVCGTAVQQGRSVLVEDVDQFPGHIACDAASRSELVVPLIRDGAILGVLDLDSPRPGRFDAADDAGCSRLVDVLLRHLARVP</sequence>
<reference evidence="3" key="1">
    <citation type="journal article" date="2014" name="Int. J. Syst. Evol. Microbiol.">
        <title>Complete genome sequence of Corynebacterium casei LMG S-19264T (=DSM 44701T), isolated from a smear-ripened cheese.</title>
        <authorList>
            <consortium name="US DOE Joint Genome Institute (JGI-PGF)"/>
            <person name="Walter F."/>
            <person name="Albersmeier A."/>
            <person name="Kalinowski J."/>
            <person name="Ruckert C."/>
        </authorList>
    </citation>
    <scope>NUCLEOTIDE SEQUENCE</scope>
    <source>
        <strain evidence="3">CGMCC 1.15725</strain>
    </source>
</reference>
<proteinExistence type="inferred from homology"/>
<dbReference type="RefSeq" id="WP_189048357.1">
    <property type="nucleotide sequence ID" value="NZ_BMJQ01000009.1"/>
</dbReference>
<accession>A0A8J2YVI9</accession>
<comment type="similarity">
    <text evidence="1">Belongs to the free Met sulfoxide reductase family.</text>
</comment>
<dbReference type="InterPro" id="IPR029016">
    <property type="entry name" value="GAF-like_dom_sf"/>
</dbReference>
<evidence type="ECO:0000313" key="4">
    <source>
        <dbReference type="Proteomes" id="UP000646365"/>
    </source>
</evidence>
<gene>
    <name evidence="3" type="ORF">GCM10011611_36630</name>
</gene>
<evidence type="ECO:0000256" key="1">
    <source>
        <dbReference type="ARBA" id="ARBA00038454"/>
    </source>
</evidence>
<protein>
    <submittedName>
        <fullName evidence="3">Histidine kinase</fullName>
    </submittedName>
</protein>
<feature type="domain" description="GAF" evidence="2">
    <location>
        <begin position="37"/>
        <end position="145"/>
    </location>
</feature>
<reference evidence="3" key="2">
    <citation type="submission" date="2020-09" db="EMBL/GenBank/DDBJ databases">
        <authorList>
            <person name="Sun Q."/>
            <person name="Zhou Y."/>
        </authorList>
    </citation>
    <scope>NUCLEOTIDE SEQUENCE</scope>
    <source>
        <strain evidence="3">CGMCC 1.15725</strain>
    </source>
</reference>
<dbReference type="GO" id="GO:0005829">
    <property type="term" value="C:cytosol"/>
    <property type="evidence" value="ECO:0007669"/>
    <property type="project" value="TreeGrafter"/>
</dbReference>
<name>A0A8J2YVI9_9PROT</name>
<dbReference type="InterPro" id="IPR003018">
    <property type="entry name" value="GAF"/>
</dbReference>
<dbReference type="GO" id="GO:0033745">
    <property type="term" value="F:L-methionine-(R)-S-oxide reductase activity"/>
    <property type="evidence" value="ECO:0007669"/>
    <property type="project" value="TreeGrafter"/>
</dbReference>
<dbReference type="PANTHER" id="PTHR21021">
    <property type="entry name" value="GAF/PUTATIVE CYTOSKELETAL PROTEIN"/>
    <property type="match status" value="1"/>
</dbReference>
<dbReference type="PANTHER" id="PTHR21021:SF15">
    <property type="entry name" value="FREE METHIONINE-R-SULFOXIDE REDUCTASE"/>
    <property type="match status" value="1"/>
</dbReference>
<dbReference type="SUPFAM" id="SSF55781">
    <property type="entry name" value="GAF domain-like"/>
    <property type="match status" value="1"/>
</dbReference>
<dbReference type="GO" id="GO:0016301">
    <property type="term" value="F:kinase activity"/>
    <property type="evidence" value="ECO:0007669"/>
    <property type="project" value="UniProtKB-KW"/>
</dbReference>
<dbReference type="EMBL" id="BMJQ01000009">
    <property type="protein sequence ID" value="GGF27285.1"/>
    <property type="molecule type" value="Genomic_DNA"/>
</dbReference>
<keyword evidence="3" id="KW-0418">Kinase</keyword>